<dbReference type="InterPro" id="IPR018957">
    <property type="entry name" value="Znf_C3HC4_RING-type"/>
</dbReference>
<dbReference type="GO" id="GO:0000122">
    <property type="term" value="P:negative regulation of transcription by RNA polymerase II"/>
    <property type="evidence" value="ECO:0007669"/>
    <property type="project" value="TreeGrafter"/>
</dbReference>
<dbReference type="AlphaFoldDB" id="R7TSP8"/>
<reference evidence="12" key="1">
    <citation type="submission" date="2012-12" db="EMBL/GenBank/DDBJ databases">
        <authorList>
            <person name="Hellsten U."/>
            <person name="Grimwood J."/>
            <person name="Chapman J.A."/>
            <person name="Shapiro H."/>
            <person name="Aerts A."/>
            <person name="Otillar R.P."/>
            <person name="Terry A.Y."/>
            <person name="Boore J.L."/>
            <person name="Simakov O."/>
            <person name="Marletaz F."/>
            <person name="Cho S.-J."/>
            <person name="Edsinger-Gonzales E."/>
            <person name="Havlak P."/>
            <person name="Kuo D.-H."/>
            <person name="Larsson T."/>
            <person name="Lv J."/>
            <person name="Arendt D."/>
            <person name="Savage R."/>
            <person name="Osoegawa K."/>
            <person name="de Jong P."/>
            <person name="Lindberg D.R."/>
            <person name="Seaver E.C."/>
            <person name="Weisblat D.A."/>
            <person name="Putnam N.H."/>
            <person name="Grigoriev I.V."/>
            <person name="Rokhsar D.S."/>
        </authorList>
    </citation>
    <scope>NUCLEOTIDE SEQUENCE</scope>
    <source>
        <strain evidence="12">I ESC-2004</strain>
    </source>
</reference>
<sequence>MALTCRLNLQELNSHLLCSLCSGYLIDATTIIECLHSFCKTCLVNHLQKTKFCPTCEVQIHKTKPLENVRADKALQALVYKLVPGLLHRERQRRRDFYDASKDCKDVNLESSICTFGDIKDGEVAYYPCGDDDPMEEDYAPDRTPEEFISLCMQHCDRPPPFRYDDEAEKKCDKRFLLCPSAITIGHLKKFIQMKFELPDSFQISIYHSDQSLANMYTLIDIVSIYTWRKVEPLRLYYTVWDGKAHSNQLTPPCPSKVINTDFKGNTPSKLKRKLSELTPEEKREFKKCKLEKLRRKTKKLKMKLKKTSDEKLKEKLKKRLRLKRKIAGELEEAGEEGDEMERILKHGRKHKKKLNRKLKREEEKCESEKENKDVKCDVKSPPVLRQMEESPVIQKLEPVEDSAVKEAVKEVVKEVVMKEVKKEVKDIKEVVKEVVVVETPPKSGKENNIKRSSTRLRHSKRKTAMDTKKKLITRRILRRKCVTDDRNTRISQLKLKLSRLKRNLSNHDKPGWLRRRKKQT</sequence>
<evidence type="ECO:0000313" key="12">
    <source>
        <dbReference type="Proteomes" id="UP000014760"/>
    </source>
</evidence>
<keyword evidence="2" id="KW-0479">Metal-binding</keyword>
<evidence type="ECO:0000256" key="5">
    <source>
        <dbReference type="ARBA" id="ARBA00023242"/>
    </source>
</evidence>
<feature type="domain" description="RING-type" evidence="9">
    <location>
        <begin position="18"/>
        <end position="57"/>
    </location>
</feature>
<evidence type="ECO:0000256" key="8">
    <source>
        <dbReference type="SAM" id="MobiDB-lite"/>
    </source>
</evidence>
<evidence type="ECO:0000256" key="6">
    <source>
        <dbReference type="PROSITE-ProRule" id="PRU00175"/>
    </source>
</evidence>
<dbReference type="PANTHER" id="PTHR10825:SF29">
    <property type="entry name" value="POLYCOMB GROUP RING FINGER PROTEIN 1"/>
    <property type="match status" value="1"/>
</dbReference>
<dbReference type="STRING" id="283909.R7TSP8"/>
<keyword evidence="5" id="KW-0539">Nucleus</keyword>
<protein>
    <recommendedName>
        <fullName evidence="9">RING-type domain-containing protein</fullName>
    </recommendedName>
</protein>
<evidence type="ECO:0000256" key="1">
    <source>
        <dbReference type="ARBA" id="ARBA00004123"/>
    </source>
</evidence>
<keyword evidence="7" id="KW-0175">Coiled coil</keyword>
<dbReference type="HOGENOM" id="CLU_523011_0_0_1"/>
<dbReference type="GO" id="GO:0035102">
    <property type="term" value="C:PRC1 complex"/>
    <property type="evidence" value="ECO:0007669"/>
    <property type="project" value="TreeGrafter"/>
</dbReference>
<dbReference type="Pfam" id="PF16207">
    <property type="entry name" value="RAWUL"/>
    <property type="match status" value="1"/>
</dbReference>
<dbReference type="InterPro" id="IPR001841">
    <property type="entry name" value="Znf_RING"/>
</dbReference>
<proteinExistence type="predicted"/>
<name>R7TSP8_CAPTE</name>
<evidence type="ECO:0000313" key="10">
    <source>
        <dbReference type="EMBL" id="ELT94511.1"/>
    </source>
</evidence>
<dbReference type="EMBL" id="AMQN01012247">
    <property type="status" value="NOT_ANNOTATED_CDS"/>
    <property type="molecule type" value="Genomic_DNA"/>
</dbReference>
<reference evidence="11" key="3">
    <citation type="submission" date="2015-06" db="UniProtKB">
        <authorList>
            <consortium name="EnsemblMetazoa"/>
        </authorList>
    </citation>
    <scope>IDENTIFICATION</scope>
</reference>
<keyword evidence="3 6" id="KW-0863">Zinc-finger</keyword>
<dbReference type="SUPFAM" id="SSF57850">
    <property type="entry name" value="RING/U-box"/>
    <property type="match status" value="1"/>
</dbReference>
<dbReference type="GO" id="GO:1990841">
    <property type="term" value="F:promoter-specific chromatin binding"/>
    <property type="evidence" value="ECO:0007669"/>
    <property type="project" value="TreeGrafter"/>
</dbReference>
<evidence type="ECO:0000256" key="4">
    <source>
        <dbReference type="ARBA" id="ARBA00022833"/>
    </source>
</evidence>
<dbReference type="CDD" id="cd17082">
    <property type="entry name" value="RAWUL_PCGF2_like"/>
    <property type="match status" value="1"/>
</dbReference>
<dbReference type="InterPro" id="IPR013083">
    <property type="entry name" value="Znf_RING/FYVE/PHD"/>
</dbReference>
<evidence type="ECO:0000259" key="9">
    <source>
        <dbReference type="PROSITE" id="PS50089"/>
    </source>
</evidence>
<evidence type="ECO:0000256" key="3">
    <source>
        <dbReference type="ARBA" id="ARBA00022771"/>
    </source>
</evidence>
<keyword evidence="4" id="KW-0862">Zinc</keyword>
<dbReference type="PROSITE" id="PS50089">
    <property type="entry name" value="ZF_RING_2"/>
    <property type="match status" value="1"/>
</dbReference>
<dbReference type="EMBL" id="KB309397">
    <property type="protein sequence ID" value="ELT94511.1"/>
    <property type="molecule type" value="Genomic_DNA"/>
</dbReference>
<dbReference type="SMART" id="SM00184">
    <property type="entry name" value="RING"/>
    <property type="match status" value="1"/>
</dbReference>
<feature type="region of interest" description="Disordered" evidence="8">
    <location>
        <begin position="442"/>
        <end position="467"/>
    </location>
</feature>
<dbReference type="Proteomes" id="UP000014760">
    <property type="component" value="Unassembled WGS sequence"/>
</dbReference>
<evidence type="ECO:0000313" key="11">
    <source>
        <dbReference type="EnsemblMetazoa" id="CapteP227017"/>
    </source>
</evidence>
<feature type="coiled-coil region" evidence="7">
    <location>
        <begin position="284"/>
        <end position="376"/>
    </location>
</feature>
<feature type="compositionally biased region" description="Basic residues" evidence="8">
    <location>
        <begin position="453"/>
        <end position="463"/>
    </location>
</feature>
<comment type="subcellular location">
    <subcellularLocation>
        <location evidence="1">Nucleus</location>
    </subcellularLocation>
</comment>
<accession>R7TSP8</accession>
<dbReference type="OrthoDB" id="1305878at2759"/>
<dbReference type="Pfam" id="PF00097">
    <property type="entry name" value="zf-C3HC4"/>
    <property type="match status" value="1"/>
</dbReference>
<dbReference type="FunFam" id="3.30.40.10:FF:000033">
    <property type="entry name" value="Polycomb group RING finger protein 3"/>
    <property type="match status" value="1"/>
</dbReference>
<dbReference type="Gene3D" id="3.10.20.90">
    <property type="entry name" value="Phosphatidylinositol 3-kinase Catalytic Subunit, Chain A, domain 1"/>
    <property type="match status" value="1"/>
</dbReference>
<dbReference type="GO" id="GO:0008270">
    <property type="term" value="F:zinc ion binding"/>
    <property type="evidence" value="ECO:0007669"/>
    <property type="project" value="UniProtKB-KW"/>
</dbReference>
<dbReference type="InterPro" id="IPR017907">
    <property type="entry name" value="Znf_RING_CS"/>
</dbReference>
<dbReference type="PROSITE" id="PS00518">
    <property type="entry name" value="ZF_RING_1"/>
    <property type="match status" value="1"/>
</dbReference>
<evidence type="ECO:0000256" key="2">
    <source>
        <dbReference type="ARBA" id="ARBA00022723"/>
    </source>
</evidence>
<evidence type="ECO:0000256" key="7">
    <source>
        <dbReference type="SAM" id="Coils"/>
    </source>
</evidence>
<dbReference type="InterPro" id="IPR032443">
    <property type="entry name" value="RAWUL"/>
</dbReference>
<gene>
    <name evidence="10" type="ORF">CAPTEDRAFT_227017</name>
</gene>
<keyword evidence="12" id="KW-1185">Reference proteome</keyword>
<dbReference type="Gene3D" id="3.30.40.10">
    <property type="entry name" value="Zinc/RING finger domain, C3HC4 (zinc finger)"/>
    <property type="match status" value="1"/>
</dbReference>
<organism evidence="10">
    <name type="scientific">Capitella teleta</name>
    <name type="common">Polychaete worm</name>
    <dbReference type="NCBI Taxonomy" id="283909"/>
    <lineage>
        <taxon>Eukaryota</taxon>
        <taxon>Metazoa</taxon>
        <taxon>Spiralia</taxon>
        <taxon>Lophotrochozoa</taxon>
        <taxon>Annelida</taxon>
        <taxon>Polychaeta</taxon>
        <taxon>Sedentaria</taxon>
        <taxon>Scolecida</taxon>
        <taxon>Capitellidae</taxon>
        <taxon>Capitella</taxon>
    </lineage>
</organism>
<dbReference type="PANTHER" id="PTHR10825">
    <property type="entry name" value="RING FINGER DOMAIN-CONTAINING, POLYCOMB GROUP COMPONENT"/>
    <property type="match status" value="1"/>
</dbReference>
<reference evidence="10 12" key="2">
    <citation type="journal article" date="2013" name="Nature">
        <title>Insights into bilaterian evolution from three spiralian genomes.</title>
        <authorList>
            <person name="Simakov O."/>
            <person name="Marletaz F."/>
            <person name="Cho S.J."/>
            <person name="Edsinger-Gonzales E."/>
            <person name="Havlak P."/>
            <person name="Hellsten U."/>
            <person name="Kuo D.H."/>
            <person name="Larsson T."/>
            <person name="Lv J."/>
            <person name="Arendt D."/>
            <person name="Savage R."/>
            <person name="Osoegawa K."/>
            <person name="de Jong P."/>
            <person name="Grimwood J."/>
            <person name="Chapman J.A."/>
            <person name="Shapiro H."/>
            <person name="Aerts A."/>
            <person name="Otillar R.P."/>
            <person name="Terry A.Y."/>
            <person name="Boore J.L."/>
            <person name="Grigoriev I.V."/>
            <person name="Lindberg D.R."/>
            <person name="Seaver E.C."/>
            <person name="Weisblat D.A."/>
            <person name="Putnam N.H."/>
            <person name="Rokhsar D.S."/>
        </authorList>
    </citation>
    <scope>NUCLEOTIDE SEQUENCE</scope>
    <source>
        <strain evidence="10 12">I ESC-2004</strain>
    </source>
</reference>
<dbReference type="EnsemblMetazoa" id="CapteT227017">
    <property type="protein sequence ID" value="CapteP227017"/>
    <property type="gene ID" value="CapteG227017"/>
</dbReference>